<protein>
    <submittedName>
        <fullName evidence="2">Uncharacterized protein</fullName>
    </submittedName>
</protein>
<accession>A0A7R9GUI6</accession>
<name>A0A7R9GUI6_TIMPO</name>
<feature type="region of interest" description="Disordered" evidence="1">
    <location>
        <begin position="1"/>
        <end position="24"/>
    </location>
</feature>
<sequence>MTVTQVKEAISSPPEAESTSNNGATEVDTCTVMYSCMEPGSRVRRLLDIGGRLLFRGLACNCRPVRQKRGLTTQRTNSPNLLPPIPLA</sequence>
<gene>
    <name evidence="2" type="ORF">TPSB3V08_LOCUS1711</name>
</gene>
<dbReference type="EMBL" id="OD000619">
    <property type="protein sequence ID" value="CAD7398469.1"/>
    <property type="molecule type" value="Genomic_DNA"/>
</dbReference>
<reference evidence="2" key="1">
    <citation type="submission" date="2020-11" db="EMBL/GenBank/DDBJ databases">
        <authorList>
            <person name="Tran Van P."/>
        </authorList>
    </citation>
    <scope>NUCLEOTIDE SEQUENCE</scope>
</reference>
<evidence type="ECO:0000256" key="1">
    <source>
        <dbReference type="SAM" id="MobiDB-lite"/>
    </source>
</evidence>
<dbReference type="AlphaFoldDB" id="A0A7R9GUI6"/>
<proteinExistence type="predicted"/>
<feature type="region of interest" description="Disordered" evidence="1">
    <location>
        <begin position="68"/>
        <end position="88"/>
    </location>
</feature>
<feature type="compositionally biased region" description="Polar residues" evidence="1">
    <location>
        <begin position="70"/>
        <end position="80"/>
    </location>
</feature>
<evidence type="ECO:0000313" key="2">
    <source>
        <dbReference type="EMBL" id="CAD7398469.1"/>
    </source>
</evidence>
<organism evidence="2">
    <name type="scientific">Timema poppense</name>
    <name type="common">Walking stick</name>
    <dbReference type="NCBI Taxonomy" id="170557"/>
    <lineage>
        <taxon>Eukaryota</taxon>
        <taxon>Metazoa</taxon>
        <taxon>Ecdysozoa</taxon>
        <taxon>Arthropoda</taxon>
        <taxon>Hexapoda</taxon>
        <taxon>Insecta</taxon>
        <taxon>Pterygota</taxon>
        <taxon>Neoptera</taxon>
        <taxon>Polyneoptera</taxon>
        <taxon>Phasmatodea</taxon>
        <taxon>Timematodea</taxon>
        <taxon>Timematoidea</taxon>
        <taxon>Timematidae</taxon>
        <taxon>Timema</taxon>
    </lineage>
</organism>